<feature type="domain" description="PID" evidence="7">
    <location>
        <begin position="37"/>
        <end position="204"/>
    </location>
</feature>
<keyword evidence="3" id="KW-0581">Phagocytosis</keyword>
<keyword evidence="2" id="KW-0963">Cytoplasm</keyword>
<keyword evidence="5" id="KW-0175">Coiled coil</keyword>
<evidence type="ECO:0000256" key="3">
    <source>
        <dbReference type="ARBA" id="ARBA00022907"/>
    </source>
</evidence>
<dbReference type="FunFam" id="2.30.29.30:FF:000118">
    <property type="entry name" value="GULP PTB domain containing engulfment adaptor 1"/>
    <property type="match status" value="1"/>
</dbReference>
<dbReference type="InterPro" id="IPR051133">
    <property type="entry name" value="Adapter_Engulfment-Domain"/>
</dbReference>
<dbReference type="EMBL" id="GDAI01000730">
    <property type="protein sequence ID" value="JAI16873.1"/>
    <property type="molecule type" value="mRNA"/>
</dbReference>
<dbReference type="InterPro" id="IPR006020">
    <property type="entry name" value="PTB/PI_dom"/>
</dbReference>
<evidence type="ECO:0000256" key="5">
    <source>
        <dbReference type="SAM" id="Coils"/>
    </source>
</evidence>
<evidence type="ECO:0000259" key="7">
    <source>
        <dbReference type="PROSITE" id="PS01179"/>
    </source>
</evidence>
<dbReference type="PROSITE" id="PS01179">
    <property type="entry name" value="PID"/>
    <property type="match status" value="1"/>
</dbReference>
<dbReference type="SMART" id="SM00462">
    <property type="entry name" value="PTB"/>
    <property type="match status" value="1"/>
</dbReference>
<dbReference type="SUPFAM" id="SSF50729">
    <property type="entry name" value="PH domain-like"/>
    <property type="match status" value="1"/>
</dbReference>
<dbReference type="Gene3D" id="2.30.29.30">
    <property type="entry name" value="Pleckstrin-homology domain (PH domain)/Phosphotyrosine-binding domain (PTB)"/>
    <property type="match status" value="1"/>
</dbReference>
<reference evidence="8" key="1">
    <citation type="journal article" date="2015" name="Insect Biochem. Mol. Biol.">
        <title>An insight into the sialome of the horse fly, Tabanus bromius.</title>
        <authorList>
            <person name="Ribeiro J.M."/>
            <person name="Kazimirova M."/>
            <person name="Takac P."/>
            <person name="Andersen J.F."/>
            <person name="Francischetti I.M."/>
        </authorList>
    </citation>
    <scope>NUCLEOTIDE SEQUENCE</scope>
</reference>
<dbReference type="Pfam" id="PF00640">
    <property type="entry name" value="PID"/>
    <property type="match status" value="1"/>
</dbReference>
<feature type="region of interest" description="Disordered" evidence="6">
    <location>
        <begin position="401"/>
        <end position="423"/>
    </location>
</feature>
<feature type="non-terminal residue" evidence="8">
    <location>
        <position position="1"/>
    </location>
</feature>
<evidence type="ECO:0000256" key="6">
    <source>
        <dbReference type="SAM" id="MobiDB-lite"/>
    </source>
</evidence>
<dbReference type="CDD" id="cd01273">
    <property type="entry name" value="PTB_CED-6"/>
    <property type="match status" value="1"/>
</dbReference>
<feature type="region of interest" description="Disordered" evidence="6">
    <location>
        <begin position="314"/>
        <end position="336"/>
    </location>
</feature>
<comment type="similarity">
    <text evidence="4">Belongs to the ced-6 family.</text>
</comment>
<sequence>STLMFWNKQNAANQNNEAKNGKRNWLHAPDALLNGHVVYLVKFLGNTPVEQAKGIEVVKDAIRRLQFAQQLKKAETGNNPKMKKVEITVSVDGVAVQEPRTQKILHQFPLHNISYCADEKGVKKFFSFIAKNAQTPVQNGTINSSNGTNGTTEEGHECFVFVSSKLASDITLTIGQAFDLAYRRYMNDSGKTTELSKMQVQNKQMERTISIYKDRLKELVDLVPKSDLDRMLARLGVRDIFEVPQENGVVEHHAVNGNKTPENANNDEKLLIETTNKNFAPIIPPRNNIQNQLNNTFDAFKPSSQKMEELLLNSDSDSDFDPRAEENDNNGNKISNDLFGFEPPKTLGQQLFGNTQNGTNNANINNNNNNNNSIYNNNLTNGFNGSGNVLASSPPPLLAPPPKAAVPRRSVPPASTNGTINNNNGNQDLFGSTPFNPNATSIFDAAIGTDTYNSSKSENKQNSSFDMSNKTMSAFGDDVKNPFEESGFSEHNDLDFTNVLSEIHTLSNNSDKLDGILRHNDIVQTEPTPMPTINISPEKKNPFESQLPPMPNLNDLKGKDFSLINPFTKTAETFLAPRTNYDALRNSPEIEAMQASVVPDKKEKKSISYDIFKEAASAAFSELNGGTMPLKRSNEFANRMADVNLSAQNNSNFGFSGQSNFNTSKKITVDDFSLESLDPLRK</sequence>
<dbReference type="InterPro" id="IPR011993">
    <property type="entry name" value="PH-like_dom_sf"/>
</dbReference>
<dbReference type="AlphaFoldDB" id="A0A0K8TRV0"/>
<evidence type="ECO:0000313" key="8">
    <source>
        <dbReference type="EMBL" id="JAI16873.1"/>
    </source>
</evidence>
<feature type="compositionally biased region" description="Low complexity" evidence="6">
    <location>
        <begin position="405"/>
        <end position="423"/>
    </location>
</feature>
<protein>
    <submittedName>
        <fullName evidence="8">Putative cell death protein 6</fullName>
    </submittedName>
</protein>
<comment type="subcellular location">
    <subcellularLocation>
        <location evidence="1">Cytoplasm</location>
    </subcellularLocation>
</comment>
<dbReference type="PANTHER" id="PTHR11232:SF77">
    <property type="entry name" value="GULP PTB DOMAIN CONTAINING ENGULFMENT ADAPTOR 1"/>
    <property type="match status" value="1"/>
</dbReference>
<organism evidence="8">
    <name type="scientific">Tabanus bromius</name>
    <name type="common">Band-eyed brown horse fly</name>
    <dbReference type="NCBI Taxonomy" id="304241"/>
    <lineage>
        <taxon>Eukaryota</taxon>
        <taxon>Metazoa</taxon>
        <taxon>Ecdysozoa</taxon>
        <taxon>Arthropoda</taxon>
        <taxon>Hexapoda</taxon>
        <taxon>Insecta</taxon>
        <taxon>Pterygota</taxon>
        <taxon>Neoptera</taxon>
        <taxon>Endopterygota</taxon>
        <taxon>Diptera</taxon>
        <taxon>Brachycera</taxon>
        <taxon>Tabanomorpha</taxon>
        <taxon>Tabanoidea</taxon>
        <taxon>Tabanidae</taxon>
        <taxon>Tabanus</taxon>
    </lineage>
</organism>
<dbReference type="GO" id="GO:0043277">
    <property type="term" value="P:apoptotic cell clearance"/>
    <property type="evidence" value="ECO:0007669"/>
    <property type="project" value="UniProtKB-ARBA"/>
</dbReference>
<evidence type="ECO:0000256" key="4">
    <source>
        <dbReference type="ARBA" id="ARBA00060944"/>
    </source>
</evidence>
<feature type="coiled-coil region" evidence="5">
    <location>
        <begin position="195"/>
        <end position="222"/>
    </location>
</feature>
<name>A0A0K8TRV0_TABBR</name>
<evidence type="ECO:0000256" key="2">
    <source>
        <dbReference type="ARBA" id="ARBA00022490"/>
    </source>
</evidence>
<dbReference type="GO" id="GO:0005737">
    <property type="term" value="C:cytoplasm"/>
    <property type="evidence" value="ECO:0007669"/>
    <property type="project" value="UniProtKB-SubCell"/>
</dbReference>
<proteinExistence type="evidence at transcript level"/>
<accession>A0A0K8TRV0</accession>
<dbReference type="PANTHER" id="PTHR11232">
    <property type="entry name" value="PHOSPHOTYROSINE INTERACTION DOMAIN-CONTAINING FAMILY MEMBER"/>
    <property type="match status" value="1"/>
</dbReference>
<evidence type="ECO:0000256" key="1">
    <source>
        <dbReference type="ARBA" id="ARBA00004496"/>
    </source>
</evidence>